<dbReference type="RefSeq" id="WP_090237066.1">
    <property type="nucleotide sequence ID" value="NZ_FNHW01000002.1"/>
</dbReference>
<proteinExistence type="inferred from homology"/>
<dbReference type="AlphaFoldDB" id="A0A1G9ZVW9"/>
<dbReference type="EMBL" id="FNHW01000002">
    <property type="protein sequence ID" value="SDN25254.1"/>
    <property type="molecule type" value="Genomic_DNA"/>
</dbReference>
<organism evidence="3 4">
    <name type="scientific">Fictibacillus solisalsi</name>
    <dbReference type="NCBI Taxonomy" id="459525"/>
    <lineage>
        <taxon>Bacteria</taxon>
        <taxon>Bacillati</taxon>
        <taxon>Bacillota</taxon>
        <taxon>Bacilli</taxon>
        <taxon>Bacillales</taxon>
        <taxon>Fictibacillaceae</taxon>
        <taxon>Fictibacillus</taxon>
    </lineage>
</organism>
<protein>
    <submittedName>
        <fullName evidence="3">Ala-tRNA(Pro) deacylase</fullName>
    </submittedName>
</protein>
<gene>
    <name evidence="3" type="ORF">SAMN04488137_3766</name>
</gene>
<sequence>MFFVSDILGKAPDSYKSYLQEKVYESLAELQIPFERVNTDEAISMEDCIEINHKLNMKMVKTLFLCNSKKTEFYLYITTADKLFKAKNFSNTLGISRVSFAPAELMEQILGVKIGAATVFSVLMDKKNLVQVVFDKDVLLEEWYGCSDGTTTGYMKVKTELIVNNFLTYAKHIPKVIEMQNIN</sequence>
<evidence type="ECO:0000313" key="4">
    <source>
        <dbReference type="Proteomes" id="UP000199544"/>
    </source>
</evidence>
<dbReference type="SUPFAM" id="SSF55826">
    <property type="entry name" value="YbaK/ProRS associated domain"/>
    <property type="match status" value="1"/>
</dbReference>
<dbReference type="InterPro" id="IPR007214">
    <property type="entry name" value="YbaK/aa-tRNA-synth-assoc-dom"/>
</dbReference>
<dbReference type="Proteomes" id="UP000199544">
    <property type="component" value="Unassembled WGS sequence"/>
</dbReference>
<evidence type="ECO:0000259" key="2">
    <source>
        <dbReference type="Pfam" id="PF04073"/>
    </source>
</evidence>
<dbReference type="PANTHER" id="PTHR31423">
    <property type="entry name" value="YBAK DOMAIN-CONTAINING PROTEIN"/>
    <property type="match status" value="1"/>
</dbReference>
<keyword evidence="4" id="KW-1185">Reference proteome</keyword>
<dbReference type="PANTHER" id="PTHR31423:SF3">
    <property type="entry name" value="PROLYL-TRNA SYNTHETASE ASSOCIATED DOMAIN-CONTAINING PROTEIN 1-RELATED"/>
    <property type="match status" value="1"/>
</dbReference>
<dbReference type="STRING" id="459525.SAMN04488137_3766"/>
<dbReference type="GO" id="GO:0002161">
    <property type="term" value="F:aminoacyl-tRNA deacylase activity"/>
    <property type="evidence" value="ECO:0007669"/>
    <property type="project" value="InterPro"/>
</dbReference>
<name>A0A1G9ZVW9_9BACL</name>
<dbReference type="Gene3D" id="3.90.960.10">
    <property type="entry name" value="YbaK/aminoacyl-tRNA synthetase-associated domain"/>
    <property type="match status" value="1"/>
</dbReference>
<evidence type="ECO:0000256" key="1">
    <source>
        <dbReference type="ARBA" id="ARBA00010201"/>
    </source>
</evidence>
<accession>A0A1G9ZVW9</accession>
<comment type="similarity">
    <text evidence="1">Belongs to the PRORSD1 family.</text>
</comment>
<dbReference type="OrthoDB" id="9798587at2"/>
<dbReference type="Pfam" id="PF04073">
    <property type="entry name" value="tRNA_edit"/>
    <property type="match status" value="1"/>
</dbReference>
<dbReference type="InterPro" id="IPR036754">
    <property type="entry name" value="YbaK/aa-tRNA-synt-asso_dom_sf"/>
</dbReference>
<reference evidence="4" key="1">
    <citation type="submission" date="2016-10" db="EMBL/GenBank/DDBJ databases">
        <authorList>
            <person name="Varghese N."/>
            <person name="Submissions S."/>
        </authorList>
    </citation>
    <scope>NUCLEOTIDE SEQUENCE [LARGE SCALE GENOMIC DNA]</scope>
    <source>
        <strain evidence="4">CGMCC 1.6854</strain>
    </source>
</reference>
<evidence type="ECO:0000313" key="3">
    <source>
        <dbReference type="EMBL" id="SDN25254.1"/>
    </source>
</evidence>
<dbReference type="InterPro" id="IPR040285">
    <property type="entry name" value="ProX/PRXD1"/>
</dbReference>
<feature type="domain" description="YbaK/aminoacyl-tRNA synthetase-associated" evidence="2">
    <location>
        <begin position="43"/>
        <end position="160"/>
    </location>
</feature>